<keyword evidence="2" id="KW-1185">Reference proteome</keyword>
<dbReference type="PROSITE" id="PS51257">
    <property type="entry name" value="PROKAR_LIPOPROTEIN"/>
    <property type="match status" value="1"/>
</dbReference>
<accession>A0A443YVF9</accession>
<protein>
    <recommendedName>
        <fullName evidence="3">DUF4156 domain-containing protein</fullName>
    </recommendedName>
</protein>
<evidence type="ECO:0000313" key="2">
    <source>
        <dbReference type="Proteomes" id="UP000288789"/>
    </source>
</evidence>
<evidence type="ECO:0008006" key="3">
    <source>
        <dbReference type="Google" id="ProtNLM"/>
    </source>
</evidence>
<dbReference type="AlphaFoldDB" id="A0A443YVF9"/>
<organism evidence="1 2">
    <name type="scientific">Pseudidiomarina gelatinasegens</name>
    <dbReference type="NCBI Taxonomy" id="2487740"/>
    <lineage>
        <taxon>Bacteria</taxon>
        <taxon>Pseudomonadati</taxon>
        <taxon>Pseudomonadota</taxon>
        <taxon>Gammaproteobacteria</taxon>
        <taxon>Alteromonadales</taxon>
        <taxon>Idiomarinaceae</taxon>
        <taxon>Pseudidiomarina</taxon>
    </lineage>
</organism>
<name>A0A443YVF9_9GAMM</name>
<dbReference type="EMBL" id="RSFE01000020">
    <property type="protein sequence ID" value="RWU07927.1"/>
    <property type="molecule type" value="Genomic_DNA"/>
</dbReference>
<proteinExistence type="predicted"/>
<comment type="caution">
    <text evidence="1">The sequence shown here is derived from an EMBL/GenBank/DDBJ whole genome shotgun (WGS) entry which is preliminary data.</text>
</comment>
<dbReference type="Proteomes" id="UP000288789">
    <property type="component" value="Unassembled WGS sequence"/>
</dbReference>
<sequence length="116" mass="13067">MKNIFVLILLTLSGCSASNHYVRYQDGLESKSENCAIDFYSENLELHRKTQVIGEIQIRDTGFSLSCDAETVIKQIKEKACTEGADAIHLYNVSHPSWRGSTCFQANARFLKYVGE</sequence>
<dbReference type="RefSeq" id="WP_128353203.1">
    <property type="nucleotide sequence ID" value="NZ_RSFE01000020.1"/>
</dbReference>
<evidence type="ECO:0000313" key="1">
    <source>
        <dbReference type="EMBL" id="RWU07927.1"/>
    </source>
</evidence>
<reference evidence="1 2" key="1">
    <citation type="submission" date="2018-12" db="EMBL/GenBank/DDBJ databases">
        <authorList>
            <person name="Li A."/>
            <person name="Zhang M."/>
            <person name="Zhu H."/>
        </authorList>
    </citation>
    <scope>NUCLEOTIDE SEQUENCE [LARGE SCALE GENOMIC DNA]</scope>
    <source>
        <strain evidence="1 2">R04H25</strain>
    </source>
</reference>
<gene>
    <name evidence="1" type="ORF">EGC76_11820</name>
</gene>
<dbReference type="OrthoDB" id="1319634at2"/>